<proteinExistence type="predicted"/>
<dbReference type="Gene3D" id="1.10.10.10">
    <property type="entry name" value="Winged helix-like DNA-binding domain superfamily/Winged helix DNA-binding domain"/>
    <property type="match status" value="1"/>
</dbReference>
<keyword evidence="1 6" id="KW-0489">Methyltransferase</keyword>
<gene>
    <name evidence="6" type="ORF">B9Z19DRAFT_1018340</name>
</gene>
<evidence type="ECO:0000256" key="3">
    <source>
        <dbReference type="ARBA" id="ARBA00022691"/>
    </source>
</evidence>
<name>A0A2T7A369_TUBBO</name>
<protein>
    <submittedName>
        <fullName evidence="6">S-adenosyl-L-methionine-dependent methyltransferase</fullName>
    </submittedName>
</protein>
<organism evidence="6 7">
    <name type="scientific">Tuber borchii</name>
    <name type="common">White truffle</name>
    <dbReference type="NCBI Taxonomy" id="42251"/>
    <lineage>
        <taxon>Eukaryota</taxon>
        <taxon>Fungi</taxon>
        <taxon>Dikarya</taxon>
        <taxon>Ascomycota</taxon>
        <taxon>Pezizomycotina</taxon>
        <taxon>Pezizomycetes</taxon>
        <taxon>Pezizales</taxon>
        <taxon>Tuberaceae</taxon>
        <taxon>Tuber</taxon>
    </lineage>
</organism>
<evidence type="ECO:0000259" key="5">
    <source>
        <dbReference type="Pfam" id="PF08100"/>
    </source>
</evidence>
<dbReference type="Pfam" id="PF08100">
    <property type="entry name" value="Dimerisation"/>
    <property type="match status" value="1"/>
</dbReference>
<dbReference type="Proteomes" id="UP000244722">
    <property type="component" value="Unassembled WGS sequence"/>
</dbReference>
<dbReference type="InterPro" id="IPR036388">
    <property type="entry name" value="WH-like_DNA-bd_sf"/>
</dbReference>
<keyword evidence="2 6" id="KW-0808">Transferase</keyword>
<evidence type="ECO:0000313" key="7">
    <source>
        <dbReference type="Proteomes" id="UP000244722"/>
    </source>
</evidence>
<accession>A0A2T7A369</accession>
<evidence type="ECO:0000313" key="6">
    <source>
        <dbReference type="EMBL" id="PUU82164.1"/>
    </source>
</evidence>
<dbReference type="GO" id="GO:0032259">
    <property type="term" value="P:methylation"/>
    <property type="evidence" value="ECO:0007669"/>
    <property type="project" value="UniProtKB-KW"/>
</dbReference>
<evidence type="ECO:0000259" key="4">
    <source>
        <dbReference type="Pfam" id="PF00891"/>
    </source>
</evidence>
<sequence>MAIKTEDLTELSSIISTGVKSYLSHVPTPPTLRPTPPVPVTDEVAIEAREQLLQACRKMISLIEGPMEPAMGMAMAFHETTALRLAYDMKLAHNVPLDGSPIALAELATKTGAPEETIVRVMRALTFKGVFAETAPGYFAHTSSSAAMGIPGIESMIGHCINEVFPSSPHVSDILRENNFEPPQDSRKSAFTRAFNTNKGFFEYIYTDDKPMGTRFGQAMTAVSDARGHLNLVTVYEPLLSAPKGTTLVDIGGGIGHIAIAAAQKFPNLKCVVQDIGIVVNEGRGELPEELKHRVEFQENDFFKEQPIGGPGVYYYFRNIFHDHPDPACREILSHIANAMDSSSRILLDECILDERVGPEGDRVSIVKDYLMLVMFNSKERTETQWAALLKSADERLVIEKVWKAKNRSTGIIEVRLA</sequence>
<dbReference type="STRING" id="42251.A0A2T7A369"/>
<dbReference type="PROSITE" id="PS51683">
    <property type="entry name" value="SAM_OMT_II"/>
    <property type="match status" value="1"/>
</dbReference>
<evidence type="ECO:0000256" key="1">
    <source>
        <dbReference type="ARBA" id="ARBA00022603"/>
    </source>
</evidence>
<dbReference type="EMBL" id="NESQ01000033">
    <property type="protein sequence ID" value="PUU82164.1"/>
    <property type="molecule type" value="Genomic_DNA"/>
</dbReference>
<dbReference type="InterPro" id="IPR001077">
    <property type="entry name" value="COMT_C"/>
</dbReference>
<dbReference type="AlphaFoldDB" id="A0A2T7A369"/>
<dbReference type="GO" id="GO:0008171">
    <property type="term" value="F:O-methyltransferase activity"/>
    <property type="evidence" value="ECO:0007669"/>
    <property type="project" value="InterPro"/>
</dbReference>
<dbReference type="PANTHER" id="PTHR43712">
    <property type="entry name" value="PUTATIVE (AFU_ORTHOLOGUE AFUA_4G14580)-RELATED"/>
    <property type="match status" value="1"/>
</dbReference>
<dbReference type="Pfam" id="PF00891">
    <property type="entry name" value="Methyltransf_2"/>
    <property type="match status" value="1"/>
</dbReference>
<feature type="domain" description="O-methyltransferase C-terminal" evidence="4">
    <location>
        <begin position="187"/>
        <end position="393"/>
    </location>
</feature>
<comment type="caution">
    <text evidence="6">The sequence shown here is derived from an EMBL/GenBank/DDBJ whole genome shotgun (WGS) entry which is preliminary data.</text>
</comment>
<evidence type="ECO:0000256" key="2">
    <source>
        <dbReference type="ARBA" id="ARBA00022679"/>
    </source>
</evidence>
<dbReference type="InterPro" id="IPR036390">
    <property type="entry name" value="WH_DNA-bd_sf"/>
</dbReference>
<feature type="domain" description="O-methyltransferase dimerisation" evidence="5">
    <location>
        <begin position="74"/>
        <end position="145"/>
    </location>
</feature>
<dbReference type="SUPFAM" id="SSF53335">
    <property type="entry name" value="S-adenosyl-L-methionine-dependent methyltransferases"/>
    <property type="match status" value="1"/>
</dbReference>
<keyword evidence="3" id="KW-0949">S-adenosyl-L-methionine</keyword>
<dbReference type="InterPro" id="IPR012967">
    <property type="entry name" value="COMT_dimerisation"/>
</dbReference>
<dbReference type="InterPro" id="IPR029063">
    <property type="entry name" value="SAM-dependent_MTases_sf"/>
</dbReference>
<dbReference type="OrthoDB" id="1606438at2759"/>
<reference evidence="6 7" key="1">
    <citation type="submission" date="2017-04" db="EMBL/GenBank/DDBJ databases">
        <title>Draft genome sequence of Tuber borchii Vittad., a whitish edible truffle.</title>
        <authorList>
            <consortium name="DOE Joint Genome Institute"/>
            <person name="Murat C."/>
            <person name="Kuo A."/>
            <person name="Barry K.W."/>
            <person name="Clum A."/>
            <person name="Dockter R.B."/>
            <person name="Fauchery L."/>
            <person name="Iotti M."/>
            <person name="Kohler A."/>
            <person name="Labutti K."/>
            <person name="Lindquist E.A."/>
            <person name="Lipzen A."/>
            <person name="Ohm R.A."/>
            <person name="Wang M."/>
            <person name="Grigoriev I.V."/>
            <person name="Zambonelli A."/>
            <person name="Martin F.M."/>
        </authorList>
    </citation>
    <scope>NUCLEOTIDE SEQUENCE [LARGE SCALE GENOMIC DNA]</scope>
    <source>
        <strain evidence="6 7">Tbo3840</strain>
    </source>
</reference>
<keyword evidence="7" id="KW-1185">Reference proteome</keyword>
<dbReference type="PANTHER" id="PTHR43712:SF5">
    <property type="entry name" value="O-METHYLTRANSFERASE ASQN-RELATED"/>
    <property type="match status" value="1"/>
</dbReference>
<dbReference type="InterPro" id="IPR016461">
    <property type="entry name" value="COMT-like"/>
</dbReference>
<dbReference type="Gene3D" id="3.40.50.150">
    <property type="entry name" value="Vaccinia Virus protein VP39"/>
    <property type="match status" value="1"/>
</dbReference>
<dbReference type="SUPFAM" id="SSF46785">
    <property type="entry name" value="Winged helix' DNA-binding domain"/>
    <property type="match status" value="1"/>
</dbReference>